<dbReference type="Pfam" id="PF01479">
    <property type="entry name" value="S4"/>
    <property type="match status" value="1"/>
</dbReference>
<dbReference type="RefSeq" id="WP_012615630.1">
    <property type="nucleotide sequence ID" value="NC_011831.1"/>
</dbReference>
<proteinExistence type="inferred from homology"/>
<dbReference type="InterPro" id="IPR036986">
    <property type="entry name" value="S4_RNA-bd_sf"/>
</dbReference>
<dbReference type="InterPro" id="IPR002877">
    <property type="entry name" value="RNA_MeTrfase_FtsJ_dom"/>
</dbReference>
<feature type="domain" description="RNA-binding S4" evidence="4">
    <location>
        <begin position="4"/>
        <end position="68"/>
    </location>
</feature>
<dbReference type="SUPFAM" id="SSF53335">
    <property type="entry name" value="S-adenosyl-L-methionine-dependent methyltransferases"/>
    <property type="match status" value="1"/>
</dbReference>
<dbReference type="OrthoDB" id="9784736at2"/>
<reference evidence="5" key="1">
    <citation type="submission" date="2008-12" db="EMBL/GenBank/DDBJ databases">
        <title>Complete sequence of Chloroflexus aggregans DSM 9485.</title>
        <authorList>
            <consortium name="US DOE Joint Genome Institute"/>
            <person name="Lucas S."/>
            <person name="Copeland A."/>
            <person name="Lapidus A."/>
            <person name="Glavina del Rio T."/>
            <person name="Dalin E."/>
            <person name="Tice H."/>
            <person name="Pitluck S."/>
            <person name="Foster B."/>
            <person name="Larimer F."/>
            <person name="Land M."/>
            <person name="Hauser L."/>
            <person name="Kyrpides N."/>
            <person name="Mikhailova N."/>
            <person name="Bryant D."/>
            <person name="Richardson P."/>
        </authorList>
    </citation>
    <scope>NUCLEOTIDE SEQUENCE</scope>
    <source>
        <strain evidence="5">DSM 9485</strain>
    </source>
</reference>
<dbReference type="CDD" id="cd02440">
    <property type="entry name" value="AdoMet_MTases"/>
    <property type="match status" value="1"/>
</dbReference>
<name>B8G2W0_CHLAD</name>
<protein>
    <submittedName>
        <fullName evidence="5">Hemolysin A</fullName>
    </submittedName>
</protein>
<dbReference type="GO" id="GO:0008168">
    <property type="term" value="F:methyltransferase activity"/>
    <property type="evidence" value="ECO:0007669"/>
    <property type="project" value="InterPro"/>
</dbReference>
<organism evidence="5 6">
    <name type="scientific">Chloroflexus aggregans (strain MD-66 / DSM 9485)</name>
    <dbReference type="NCBI Taxonomy" id="326427"/>
    <lineage>
        <taxon>Bacteria</taxon>
        <taxon>Bacillati</taxon>
        <taxon>Chloroflexota</taxon>
        <taxon>Chloroflexia</taxon>
        <taxon>Chloroflexales</taxon>
        <taxon>Chloroflexineae</taxon>
        <taxon>Chloroflexaceae</taxon>
        <taxon>Chloroflexus</taxon>
    </lineage>
</organism>
<dbReference type="Gene3D" id="3.40.50.150">
    <property type="entry name" value="Vaccinia Virus protein VP39"/>
    <property type="match status" value="1"/>
</dbReference>
<dbReference type="Gene3D" id="3.10.290.10">
    <property type="entry name" value="RNA-binding S4 domain"/>
    <property type="match status" value="1"/>
</dbReference>
<dbReference type="PANTHER" id="PTHR32319:SF0">
    <property type="entry name" value="BACTERIAL HEMOLYSIN-LIKE PROTEIN"/>
    <property type="match status" value="1"/>
</dbReference>
<dbReference type="SMART" id="SM00363">
    <property type="entry name" value="S4"/>
    <property type="match status" value="1"/>
</dbReference>
<keyword evidence="1 3" id="KW-0694">RNA-binding</keyword>
<accession>B8G2W0</accession>
<evidence type="ECO:0000313" key="5">
    <source>
        <dbReference type="EMBL" id="ACL23264.1"/>
    </source>
</evidence>
<dbReference type="PIRSF" id="PIRSF005578">
    <property type="entry name" value="TlyA"/>
    <property type="match status" value="1"/>
</dbReference>
<dbReference type="InterPro" id="IPR029063">
    <property type="entry name" value="SAM-dependent_MTases_sf"/>
</dbReference>
<keyword evidence="6" id="KW-1185">Reference proteome</keyword>
<dbReference type="CDD" id="cd00165">
    <property type="entry name" value="S4"/>
    <property type="match status" value="1"/>
</dbReference>
<dbReference type="Pfam" id="PF01728">
    <property type="entry name" value="FtsJ"/>
    <property type="match status" value="1"/>
</dbReference>
<evidence type="ECO:0000259" key="4">
    <source>
        <dbReference type="SMART" id="SM00363"/>
    </source>
</evidence>
<gene>
    <name evidence="5" type="ordered locus">Cagg_0318</name>
</gene>
<comment type="similarity">
    <text evidence="2">Belongs to the TlyA family.</text>
</comment>
<dbReference type="InterPro" id="IPR002942">
    <property type="entry name" value="S4_RNA-bd"/>
</dbReference>
<dbReference type="Proteomes" id="UP000002508">
    <property type="component" value="Chromosome"/>
</dbReference>
<evidence type="ECO:0000256" key="1">
    <source>
        <dbReference type="ARBA" id="ARBA00022884"/>
    </source>
</evidence>
<evidence type="ECO:0000313" key="6">
    <source>
        <dbReference type="Proteomes" id="UP000002508"/>
    </source>
</evidence>
<dbReference type="eggNOG" id="COG1189">
    <property type="taxonomic scope" value="Bacteria"/>
</dbReference>
<dbReference type="InterPro" id="IPR004538">
    <property type="entry name" value="Hemolysin_A/TlyA"/>
</dbReference>
<evidence type="ECO:0000256" key="3">
    <source>
        <dbReference type="PROSITE-ProRule" id="PRU00182"/>
    </source>
</evidence>
<dbReference type="PROSITE" id="PS50889">
    <property type="entry name" value="S4"/>
    <property type="match status" value="1"/>
</dbReference>
<evidence type="ECO:0000256" key="2">
    <source>
        <dbReference type="ARBA" id="ARBA00029460"/>
    </source>
</evidence>
<dbReference type="GO" id="GO:0032259">
    <property type="term" value="P:methylation"/>
    <property type="evidence" value="ECO:0007669"/>
    <property type="project" value="InterPro"/>
</dbReference>
<dbReference type="STRING" id="326427.Cagg_0318"/>
<dbReference type="KEGG" id="cag:Cagg_0318"/>
<dbReference type="NCBIfam" id="TIGR00478">
    <property type="entry name" value="tly"/>
    <property type="match status" value="1"/>
</dbReference>
<dbReference type="HOGENOM" id="CLU_058015_3_0_0"/>
<dbReference type="AlphaFoldDB" id="B8G2W0"/>
<dbReference type="PANTHER" id="PTHR32319">
    <property type="entry name" value="BACTERIAL HEMOLYSIN-LIKE PROTEIN"/>
    <property type="match status" value="1"/>
</dbReference>
<dbReference type="EMBL" id="CP001337">
    <property type="protein sequence ID" value="ACL23264.1"/>
    <property type="molecule type" value="Genomic_DNA"/>
</dbReference>
<sequence length="264" mass="28341">MTRQRLDTLLVERGLAETRAKAQALIMAGQVLVNGQVQTKAGTQVAADAQIEVRSGLPYVSRGGFKLAHALDQFELDPTGLIALDVGASTGGFTDVLLRRGAAQVVAIDVGYGILDHRLRNDPRVIVLERTNIRYLTALPDNMRADCAVIDVSFISLRLVLPAVQRLITPEAWIVALIKPQFEAGPQLVGKGGVVRDPAVHAQVIRDVVAFAVTQQLNPAGLTRSPITGPAGNVEFLVLFHPKRPPVTGESAIERVCSPEPSSR</sequence>
<dbReference type="InterPro" id="IPR047048">
    <property type="entry name" value="TlyA"/>
</dbReference>
<dbReference type="SUPFAM" id="SSF55174">
    <property type="entry name" value="Alpha-L RNA-binding motif"/>
    <property type="match status" value="1"/>
</dbReference>
<dbReference type="GO" id="GO:0003723">
    <property type="term" value="F:RNA binding"/>
    <property type="evidence" value="ECO:0007669"/>
    <property type="project" value="UniProtKB-KW"/>
</dbReference>